<dbReference type="RefSeq" id="WP_238178659.1">
    <property type="nucleotide sequence ID" value="NZ_BPQW01000003.1"/>
</dbReference>
<dbReference type="EMBL" id="BSPK01000010">
    <property type="protein sequence ID" value="GLS62425.1"/>
    <property type="molecule type" value="Genomic_DNA"/>
</dbReference>
<dbReference type="InterPro" id="IPR053876">
    <property type="entry name" value="Phage_int_M"/>
</dbReference>
<dbReference type="Gene3D" id="1.10.443.10">
    <property type="entry name" value="Intergrase catalytic core"/>
    <property type="match status" value="1"/>
</dbReference>
<comment type="similarity">
    <text evidence="1">Belongs to the 'phage' integrase family.</text>
</comment>
<evidence type="ECO:0000256" key="2">
    <source>
        <dbReference type="ARBA" id="ARBA00022908"/>
    </source>
</evidence>
<dbReference type="InterPro" id="IPR013762">
    <property type="entry name" value="Integrase-like_cat_sf"/>
</dbReference>
<organism evidence="7 8">
    <name type="scientific">Methylobacterium oxalidis</name>
    <dbReference type="NCBI Taxonomy" id="944322"/>
    <lineage>
        <taxon>Bacteria</taxon>
        <taxon>Pseudomonadati</taxon>
        <taxon>Pseudomonadota</taxon>
        <taxon>Alphaproteobacteria</taxon>
        <taxon>Hyphomicrobiales</taxon>
        <taxon>Methylobacteriaceae</taxon>
        <taxon>Methylobacterium</taxon>
    </lineage>
</organism>
<dbReference type="Gene3D" id="1.10.150.130">
    <property type="match status" value="1"/>
</dbReference>
<reference evidence="8" key="1">
    <citation type="journal article" date="2019" name="Int. J. Syst. Evol. Microbiol.">
        <title>The Global Catalogue of Microorganisms (GCM) 10K type strain sequencing project: providing services to taxonomists for standard genome sequencing and annotation.</title>
        <authorList>
            <consortium name="The Broad Institute Genomics Platform"/>
            <consortium name="The Broad Institute Genome Sequencing Center for Infectious Disease"/>
            <person name="Wu L."/>
            <person name="Ma J."/>
        </authorList>
    </citation>
    <scope>NUCLEOTIDE SEQUENCE [LARGE SCALE GENOMIC DNA]</scope>
    <source>
        <strain evidence="8">NBRC 107715</strain>
    </source>
</reference>
<keyword evidence="4" id="KW-0233">DNA recombination</keyword>
<keyword evidence="2" id="KW-0229">DNA integration</keyword>
<evidence type="ECO:0008006" key="9">
    <source>
        <dbReference type="Google" id="ProtNLM"/>
    </source>
</evidence>
<dbReference type="SUPFAM" id="SSF56349">
    <property type="entry name" value="DNA breaking-rejoining enzymes"/>
    <property type="match status" value="1"/>
</dbReference>
<accession>A0ABQ6DCB0</accession>
<evidence type="ECO:0000256" key="1">
    <source>
        <dbReference type="ARBA" id="ARBA00008857"/>
    </source>
</evidence>
<name>A0ABQ6DCB0_9HYPH</name>
<comment type="caution">
    <text evidence="7">The sequence shown here is derived from an EMBL/GenBank/DDBJ whole genome shotgun (WGS) entry which is preliminary data.</text>
</comment>
<protein>
    <recommendedName>
        <fullName evidence="9">Core-binding (CB) domain-containing protein</fullName>
    </recommendedName>
</protein>
<evidence type="ECO:0000256" key="4">
    <source>
        <dbReference type="ARBA" id="ARBA00023172"/>
    </source>
</evidence>
<gene>
    <name evidence="7" type="ORF">GCM10007888_08060</name>
</gene>
<sequence>MRLSRQSLDAIKVPPGKSYVLEWDDAVPGFGVRVNAGGTRAFVAQYRNSMGVTKRVSLGRVEAMTVDDARRLARSTLAKALTGIDPAEEKAKAKAQAATTLSTIADAYLKAAETRLKARSHQEVARHLRSHWGPLRAVPAHAIKRVDVAARLREIAEQSGPIAANRARASLSAMFTWAMGEGTVETNPVVGTNKAADERSRDHVLTDAELAAVWHACGNDDHGRIVKLLSLTGQRRDEVGGMRTSEIDLSAATWSLPAARTKNSLPHDVPLSALGCEPNQAIAAFVVS</sequence>
<dbReference type="InterPro" id="IPR025166">
    <property type="entry name" value="Integrase_DNA_bind_dom"/>
</dbReference>
<feature type="domain" description="Phage integrase central" evidence="6">
    <location>
        <begin position="103"/>
        <end position="190"/>
    </location>
</feature>
<evidence type="ECO:0000256" key="3">
    <source>
        <dbReference type="ARBA" id="ARBA00023125"/>
    </source>
</evidence>
<dbReference type="InterPro" id="IPR038488">
    <property type="entry name" value="Integrase_DNA-bd_sf"/>
</dbReference>
<dbReference type="PANTHER" id="PTHR30629">
    <property type="entry name" value="PROPHAGE INTEGRASE"/>
    <property type="match status" value="1"/>
</dbReference>
<dbReference type="Proteomes" id="UP001156856">
    <property type="component" value="Unassembled WGS sequence"/>
</dbReference>
<dbReference type="Pfam" id="PF22022">
    <property type="entry name" value="Phage_int_M"/>
    <property type="match status" value="1"/>
</dbReference>
<evidence type="ECO:0000259" key="6">
    <source>
        <dbReference type="Pfam" id="PF22022"/>
    </source>
</evidence>
<dbReference type="Gene3D" id="3.30.160.390">
    <property type="entry name" value="Integrase, DNA-binding domain"/>
    <property type="match status" value="1"/>
</dbReference>
<dbReference type="InterPro" id="IPR050808">
    <property type="entry name" value="Phage_Integrase"/>
</dbReference>
<keyword evidence="3" id="KW-0238">DNA-binding</keyword>
<proteinExistence type="inferred from homology"/>
<feature type="domain" description="Integrase DNA-binding" evidence="5">
    <location>
        <begin position="6"/>
        <end position="92"/>
    </location>
</feature>
<evidence type="ECO:0000313" key="8">
    <source>
        <dbReference type="Proteomes" id="UP001156856"/>
    </source>
</evidence>
<dbReference type="Pfam" id="PF13356">
    <property type="entry name" value="Arm-DNA-bind_3"/>
    <property type="match status" value="1"/>
</dbReference>
<evidence type="ECO:0000259" key="5">
    <source>
        <dbReference type="Pfam" id="PF13356"/>
    </source>
</evidence>
<dbReference type="InterPro" id="IPR011010">
    <property type="entry name" value="DNA_brk_join_enz"/>
</dbReference>
<keyword evidence="8" id="KW-1185">Reference proteome</keyword>
<evidence type="ECO:0000313" key="7">
    <source>
        <dbReference type="EMBL" id="GLS62425.1"/>
    </source>
</evidence>
<dbReference type="PANTHER" id="PTHR30629:SF2">
    <property type="entry name" value="PROPHAGE INTEGRASE INTS-RELATED"/>
    <property type="match status" value="1"/>
</dbReference>
<dbReference type="InterPro" id="IPR010998">
    <property type="entry name" value="Integrase_recombinase_N"/>
</dbReference>